<dbReference type="OrthoDB" id="153159at85025"/>
<dbReference type="HOGENOM" id="CLU_1298703_0_0_11"/>
<dbReference type="STRING" id="1415166.NONO_c60140"/>
<evidence type="ECO:0000256" key="1">
    <source>
        <dbReference type="SAM" id="Coils"/>
    </source>
</evidence>
<organism evidence="2 3">
    <name type="scientific">Nocardia nova SH22a</name>
    <dbReference type="NCBI Taxonomy" id="1415166"/>
    <lineage>
        <taxon>Bacteria</taxon>
        <taxon>Bacillati</taxon>
        <taxon>Actinomycetota</taxon>
        <taxon>Actinomycetes</taxon>
        <taxon>Mycobacteriales</taxon>
        <taxon>Nocardiaceae</taxon>
        <taxon>Nocardia</taxon>
    </lineage>
</organism>
<protein>
    <submittedName>
        <fullName evidence="2">Uncharacterized protein</fullName>
    </submittedName>
</protein>
<proteinExistence type="predicted"/>
<dbReference type="RefSeq" id="WP_148307004.1">
    <property type="nucleotide sequence ID" value="NZ_CP006850.1"/>
</dbReference>
<feature type="coiled-coil region" evidence="1">
    <location>
        <begin position="34"/>
        <end position="89"/>
    </location>
</feature>
<gene>
    <name evidence="2" type="ORF">NONO_c60140</name>
</gene>
<dbReference type="PATRIC" id="fig|1415166.3.peg.6192"/>
<reference evidence="2 3" key="1">
    <citation type="journal article" date="2014" name="Appl. Environ. Microbiol.">
        <title>Insights into the Microbial Degradation of Rubber and Gutta-Percha by Analysis of the Complete Genome of Nocardia nova SH22a.</title>
        <authorList>
            <person name="Luo Q."/>
            <person name="Hiessl S."/>
            <person name="Poehlein A."/>
            <person name="Daniel R."/>
            <person name="Steinbuchel A."/>
        </authorList>
    </citation>
    <scope>NUCLEOTIDE SEQUENCE [LARGE SCALE GENOMIC DNA]</scope>
    <source>
        <strain evidence="2">SH22a</strain>
    </source>
</reference>
<dbReference type="KEGG" id="nno:NONO_c60140"/>
<sequence length="212" mass="23207">MPDQTPKPLTDEQLRRLTEYVHPDEDTDYVRAWLHSMARELLAARHELDELRARRADSWAAIDALGDDLAAARARIAELEAAQANRSENPNSSPPDAYIAVKRDHSVNAEDPEWCGDAAVVPAGDLFARTRDYHKKNGYQLLPIVADGDGTRAVTAQGEPVGYAVLSQAGADLWAVLPSAVLPESVAAERAANYRAESGRQTLVVELREVQS</sequence>
<dbReference type="AlphaFoldDB" id="W5TN58"/>
<evidence type="ECO:0000313" key="3">
    <source>
        <dbReference type="Proteomes" id="UP000019150"/>
    </source>
</evidence>
<keyword evidence="3" id="KW-1185">Reference proteome</keyword>
<name>W5TN58_9NOCA</name>
<accession>W5TN58</accession>
<keyword evidence="1" id="KW-0175">Coiled coil</keyword>
<evidence type="ECO:0000313" key="2">
    <source>
        <dbReference type="EMBL" id="AHH20790.1"/>
    </source>
</evidence>
<dbReference type="EMBL" id="CP006850">
    <property type="protein sequence ID" value="AHH20790.1"/>
    <property type="molecule type" value="Genomic_DNA"/>
</dbReference>
<dbReference type="Proteomes" id="UP000019150">
    <property type="component" value="Chromosome"/>
</dbReference>